<reference evidence="3" key="2">
    <citation type="submission" date="2015-03" db="UniProtKB">
        <authorList>
            <consortium name="EnsemblPlants"/>
        </authorList>
    </citation>
    <scope>IDENTIFICATION</scope>
</reference>
<dbReference type="Proteomes" id="UP000032141">
    <property type="component" value="Chromosome C9"/>
</dbReference>
<feature type="domain" description="DUF4283" evidence="2">
    <location>
        <begin position="173"/>
        <end position="255"/>
    </location>
</feature>
<feature type="compositionally biased region" description="Polar residues" evidence="1">
    <location>
        <begin position="78"/>
        <end position="103"/>
    </location>
</feature>
<feature type="region of interest" description="Disordered" evidence="1">
    <location>
        <begin position="376"/>
        <end position="421"/>
    </location>
</feature>
<accession>A0A0D3EB76</accession>
<feature type="region of interest" description="Disordered" evidence="1">
    <location>
        <begin position="1"/>
        <end position="123"/>
    </location>
</feature>
<evidence type="ECO:0000313" key="4">
    <source>
        <dbReference type="Proteomes" id="UP000032141"/>
    </source>
</evidence>
<evidence type="ECO:0000259" key="2">
    <source>
        <dbReference type="Pfam" id="PF14111"/>
    </source>
</evidence>
<organism evidence="3 4">
    <name type="scientific">Brassica oleracea var. oleracea</name>
    <dbReference type="NCBI Taxonomy" id="109376"/>
    <lineage>
        <taxon>Eukaryota</taxon>
        <taxon>Viridiplantae</taxon>
        <taxon>Streptophyta</taxon>
        <taxon>Embryophyta</taxon>
        <taxon>Tracheophyta</taxon>
        <taxon>Spermatophyta</taxon>
        <taxon>Magnoliopsida</taxon>
        <taxon>eudicotyledons</taxon>
        <taxon>Gunneridae</taxon>
        <taxon>Pentapetalae</taxon>
        <taxon>rosids</taxon>
        <taxon>malvids</taxon>
        <taxon>Brassicales</taxon>
        <taxon>Brassicaceae</taxon>
        <taxon>Brassiceae</taxon>
        <taxon>Brassica</taxon>
    </lineage>
</organism>
<keyword evidence="4" id="KW-1185">Reference proteome</keyword>
<dbReference type="PANTHER" id="PTHR31286">
    <property type="entry name" value="GLYCINE-RICH CELL WALL STRUCTURAL PROTEIN 1.8-LIKE"/>
    <property type="match status" value="1"/>
</dbReference>
<feature type="compositionally biased region" description="Basic and acidic residues" evidence="1">
    <location>
        <begin position="392"/>
        <end position="407"/>
    </location>
</feature>
<reference evidence="3 4" key="1">
    <citation type="journal article" date="2014" name="Genome Biol.">
        <title>Transcriptome and methylome profiling reveals relics of genome dominance in the mesopolyploid Brassica oleracea.</title>
        <authorList>
            <person name="Parkin I.A."/>
            <person name="Koh C."/>
            <person name="Tang H."/>
            <person name="Robinson S.J."/>
            <person name="Kagale S."/>
            <person name="Clarke W.E."/>
            <person name="Town C.D."/>
            <person name="Nixon J."/>
            <person name="Krishnakumar V."/>
            <person name="Bidwell S.L."/>
            <person name="Denoeud F."/>
            <person name="Belcram H."/>
            <person name="Links M.G."/>
            <person name="Just J."/>
            <person name="Clarke C."/>
            <person name="Bender T."/>
            <person name="Huebert T."/>
            <person name="Mason A.S."/>
            <person name="Pires J.C."/>
            <person name="Barker G."/>
            <person name="Moore J."/>
            <person name="Walley P.G."/>
            <person name="Manoli S."/>
            <person name="Batley J."/>
            <person name="Edwards D."/>
            <person name="Nelson M.N."/>
            <person name="Wang X."/>
            <person name="Paterson A.H."/>
            <person name="King G."/>
            <person name="Bancroft I."/>
            <person name="Chalhoub B."/>
            <person name="Sharpe A.G."/>
        </authorList>
    </citation>
    <scope>NUCLEOTIDE SEQUENCE</scope>
    <source>
        <strain evidence="3 4">cv. TO1000</strain>
    </source>
</reference>
<protein>
    <recommendedName>
        <fullName evidence="2">DUF4283 domain-containing protein</fullName>
    </recommendedName>
</protein>
<dbReference type="AlphaFoldDB" id="A0A0D3EB76"/>
<dbReference type="PANTHER" id="PTHR31286:SF55">
    <property type="entry name" value="DUF4283 DOMAIN-CONTAINING PROTEIN"/>
    <property type="match status" value="1"/>
</dbReference>
<dbReference type="Gramene" id="Bo9g119070.1">
    <property type="protein sequence ID" value="Bo9g119070.1"/>
    <property type="gene ID" value="Bo9g119070"/>
</dbReference>
<dbReference type="eggNOG" id="KOG1075">
    <property type="taxonomic scope" value="Eukaryota"/>
</dbReference>
<dbReference type="HOGENOM" id="CLU_510355_0_0_1"/>
<evidence type="ECO:0000313" key="3">
    <source>
        <dbReference type="EnsemblPlants" id="Bo9g119070.1"/>
    </source>
</evidence>
<feature type="compositionally biased region" description="Low complexity" evidence="1">
    <location>
        <begin position="19"/>
        <end position="41"/>
    </location>
</feature>
<dbReference type="InterPro" id="IPR025558">
    <property type="entry name" value="DUF4283"/>
</dbReference>
<feature type="compositionally biased region" description="Polar residues" evidence="1">
    <location>
        <begin position="50"/>
        <end position="71"/>
    </location>
</feature>
<dbReference type="Pfam" id="PF14111">
    <property type="entry name" value="DUF4283"/>
    <property type="match status" value="1"/>
</dbReference>
<dbReference type="EnsemblPlants" id="Bo9g119070.1">
    <property type="protein sequence ID" value="Bo9g119070.1"/>
    <property type="gene ID" value="Bo9g119070"/>
</dbReference>
<evidence type="ECO:0000256" key="1">
    <source>
        <dbReference type="SAM" id="MobiDB-lite"/>
    </source>
</evidence>
<name>A0A0D3EB76_BRAOL</name>
<dbReference type="InterPro" id="IPR040256">
    <property type="entry name" value="At4g02000-like"/>
</dbReference>
<proteinExistence type="predicted"/>
<sequence length="484" mass="52724">MAKKKKPTHISPGDNPTGSTASSSPSQSSSSTDLAAISQSSPRTNKLPGVSSSPANTVTVDLQISTESDVSSAPVDSANPNPQIAATNQIVPAQVSASSTADENTPPPPLAIGNLSETTGNQKQDKVADASEFWKGYIKPNARNLEPVGTPYTLESGEACVTIPNSVIGKNRKAWDSFIVGQFYEEAPARGAIQAIVNGIWSKQRRDISVSKMEGNAFLFRVPCPLSRRRILSQCLWQIDGQTMFVAKWSPGTNQEKPELSAIPVWLDFLDVPLQFFNEDALKEIAGLVGKPLYLHHSTLNLTNIEVARVYTVIDPRRPLPEAVNASFESGDVRRIRVTCPWLPAVCGHCFKVGHTISRYSLAPRTCITCRSAKHKTKDCPRSNTGAPKNKSPKDKASKDKPPKDKAPIQSKLPLVGDARSLPSLNGKEIATTSKQVTKKQGVLLTFLKKSSHQIQSCHQMMMTTRLMKATNTLPWYREGFRNS</sequence>